<keyword evidence="2" id="KW-1185">Reference proteome</keyword>
<dbReference type="PROSITE" id="PS51257">
    <property type="entry name" value="PROKAR_LIPOPROTEIN"/>
    <property type="match status" value="1"/>
</dbReference>
<comment type="caution">
    <text evidence="1">The sequence shown here is derived from an EMBL/GenBank/DDBJ whole genome shotgun (WGS) entry which is preliminary data.</text>
</comment>
<protein>
    <submittedName>
        <fullName evidence="1">Putative ABC transport system substrate-binding protein</fullName>
    </submittedName>
</protein>
<dbReference type="OrthoDB" id="9776955at2"/>
<dbReference type="Pfam" id="PF04392">
    <property type="entry name" value="ABC_sub_bind"/>
    <property type="match status" value="1"/>
</dbReference>
<dbReference type="PANTHER" id="PTHR35271">
    <property type="entry name" value="ABC TRANSPORTER, SUBSTRATE-BINDING LIPOPROTEIN-RELATED"/>
    <property type="match status" value="1"/>
</dbReference>
<dbReference type="PANTHER" id="PTHR35271:SF1">
    <property type="entry name" value="ABC TRANSPORTER, SUBSTRATE-BINDING LIPOPROTEIN"/>
    <property type="match status" value="1"/>
</dbReference>
<evidence type="ECO:0000313" key="2">
    <source>
        <dbReference type="Proteomes" id="UP000267841"/>
    </source>
</evidence>
<name>A0A497XNZ2_9AQUI</name>
<dbReference type="InterPro" id="IPR028082">
    <property type="entry name" value="Peripla_BP_I"/>
</dbReference>
<dbReference type="RefSeq" id="WP_121008999.1">
    <property type="nucleotide sequence ID" value="NZ_RCCJ01000001.1"/>
</dbReference>
<dbReference type="EMBL" id="RCCJ01000001">
    <property type="protein sequence ID" value="RLJ69981.1"/>
    <property type="molecule type" value="Genomic_DNA"/>
</dbReference>
<accession>A0A497XNZ2</accession>
<dbReference type="InterPro" id="IPR007487">
    <property type="entry name" value="ABC_transpt-TYRBP-like"/>
</dbReference>
<gene>
    <name evidence="1" type="ORF">BCF55_0242</name>
</gene>
<dbReference type="Proteomes" id="UP000267841">
    <property type="component" value="Unassembled WGS sequence"/>
</dbReference>
<reference evidence="1 2" key="1">
    <citation type="submission" date="2018-10" db="EMBL/GenBank/DDBJ databases">
        <title>Genomic Encyclopedia of Archaeal and Bacterial Type Strains, Phase II (KMG-II): from individual species to whole genera.</title>
        <authorList>
            <person name="Goeker M."/>
        </authorList>
    </citation>
    <scope>NUCLEOTIDE SEQUENCE [LARGE SCALE GENOMIC DNA]</scope>
    <source>
        <strain evidence="1 2">DSM 16510</strain>
    </source>
</reference>
<dbReference type="CDD" id="cd06325">
    <property type="entry name" value="PBP1_ABC_unchar_transporter"/>
    <property type="match status" value="1"/>
</dbReference>
<proteinExistence type="predicted"/>
<dbReference type="SUPFAM" id="SSF53822">
    <property type="entry name" value="Periplasmic binding protein-like I"/>
    <property type="match status" value="1"/>
</dbReference>
<evidence type="ECO:0000313" key="1">
    <source>
        <dbReference type="EMBL" id="RLJ69981.1"/>
    </source>
</evidence>
<dbReference type="Gene3D" id="3.40.50.2300">
    <property type="match status" value="2"/>
</dbReference>
<sequence>MRLFILLLVLFGLISCESTKEKEYRIAVFISGEGRKAKVKGFQDGLKNLGVEKVKYTYYEGDNTLGKIRELAQELVFKENEYDLIIAGGSLEAYMVKTASGKLKTPVIILGGTSILQWGLTNSLSRPSENITGVDNLNAELMEKRVELFSRMFPQIKKVLVFCNPQFEASKNATRITIRAGKKFGVKVVPLSVRDVKELEYVISNMREDGYDAIIITPCFYTENFLTTYILHYANFYQVPVFCPSPGMVKRGCHVAYGTTGYEQGFQAAHIAYKILNGVPVEHVPFERAYYPRLAVNEKALAELGVGYNKEFLSYVDEVMK</sequence>
<organism evidence="1 2">
    <name type="scientific">Hydrogenivirga caldilitoris</name>
    <dbReference type="NCBI Taxonomy" id="246264"/>
    <lineage>
        <taxon>Bacteria</taxon>
        <taxon>Pseudomonadati</taxon>
        <taxon>Aquificota</taxon>
        <taxon>Aquificia</taxon>
        <taxon>Aquificales</taxon>
        <taxon>Aquificaceae</taxon>
        <taxon>Hydrogenivirga</taxon>
    </lineage>
</organism>
<dbReference type="AlphaFoldDB" id="A0A497XNZ2"/>